<feature type="compositionally biased region" description="Acidic residues" evidence="1">
    <location>
        <begin position="380"/>
        <end position="398"/>
    </location>
</feature>
<dbReference type="PANTHER" id="PTHR16019:SF5">
    <property type="entry name" value="BSD DOMAIN-CONTAINING PROTEIN 1"/>
    <property type="match status" value="1"/>
</dbReference>
<dbReference type="AlphaFoldDB" id="A0AAW1IPA9"/>
<organism evidence="3 4">
    <name type="scientific">Saponaria officinalis</name>
    <name type="common">Common soapwort</name>
    <name type="synonym">Lychnis saponaria</name>
    <dbReference type="NCBI Taxonomy" id="3572"/>
    <lineage>
        <taxon>Eukaryota</taxon>
        <taxon>Viridiplantae</taxon>
        <taxon>Streptophyta</taxon>
        <taxon>Embryophyta</taxon>
        <taxon>Tracheophyta</taxon>
        <taxon>Spermatophyta</taxon>
        <taxon>Magnoliopsida</taxon>
        <taxon>eudicotyledons</taxon>
        <taxon>Gunneridae</taxon>
        <taxon>Pentapetalae</taxon>
        <taxon>Caryophyllales</taxon>
        <taxon>Caryophyllaceae</taxon>
        <taxon>Caryophylleae</taxon>
        <taxon>Saponaria</taxon>
    </lineage>
</organism>
<dbReference type="Proteomes" id="UP001443914">
    <property type="component" value="Unassembled WGS sequence"/>
</dbReference>
<feature type="compositionally biased region" description="Basic and acidic residues" evidence="1">
    <location>
        <begin position="353"/>
        <end position="368"/>
    </location>
</feature>
<dbReference type="SUPFAM" id="SSF140383">
    <property type="entry name" value="BSD domain-like"/>
    <property type="match status" value="1"/>
</dbReference>
<name>A0AAW1IPA9_SAPOF</name>
<proteinExistence type="predicted"/>
<evidence type="ECO:0000313" key="3">
    <source>
        <dbReference type="EMBL" id="KAK9691902.1"/>
    </source>
</evidence>
<dbReference type="PANTHER" id="PTHR16019">
    <property type="entry name" value="SYNAPSE-ASSOCIATED PROTEIN"/>
    <property type="match status" value="1"/>
</dbReference>
<feature type="region of interest" description="Disordered" evidence="1">
    <location>
        <begin position="1"/>
        <end position="52"/>
    </location>
</feature>
<dbReference type="SMART" id="SM00751">
    <property type="entry name" value="BSD"/>
    <property type="match status" value="1"/>
</dbReference>
<keyword evidence="4" id="KW-1185">Reference proteome</keyword>
<evidence type="ECO:0000256" key="1">
    <source>
        <dbReference type="SAM" id="MobiDB-lite"/>
    </source>
</evidence>
<comment type="caution">
    <text evidence="3">The sequence shown here is derived from an EMBL/GenBank/DDBJ whole genome shotgun (WGS) entry which is preliminary data.</text>
</comment>
<dbReference type="InterPro" id="IPR005607">
    <property type="entry name" value="BSD_dom"/>
</dbReference>
<gene>
    <name evidence="3" type="ORF">RND81_09G227400</name>
</gene>
<dbReference type="Gene3D" id="1.10.3970.10">
    <property type="entry name" value="BSD domain"/>
    <property type="match status" value="1"/>
</dbReference>
<dbReference type="GO" id="GO:0005737">
    <property type="term" value="C:cytoplasm"/>
    <property type="evidence" value="ECO:0007669"/>
    <property type="project" value="TreeGrafter"/>
</dbReference>
<feature type="compositionally biased region" description="Acidic residues" evidence="1">
    <location>
        <begin position="421"/>
        <end position="436"/>
    </location>
</feature>
<evidence type="ECO:0000313" key="4">
    <source>
        <dbReference type="Proteomes" id="UP001443914"/>
    </source>
</evidence>
<feature type="domain" description="BSD" evidence="2">
    <location>
        <begin position="189"/>
        <end position="242"/>
    </location>
</feature>
<sequence>MDFFKSVFSDETPESPPSSDPQSSSPSQTLISDTSPKSSSSSDDDNATADTAGYGGGGGWSFGGLIQTLASKSETIIETYRRDLQEFNDGLKSETQVLKNVAASKAQVSLESVGKAVDSLGAAVSEIMSIAGDDRIKAEQSPENQSSVSRDVGVKYSRFEAQLRMIQMDERTYVEDNVEDGEKEEFEKWKLGFDLGEYAAEVEMLLRRRENGVAAIYERVVPSLVDGETFWLRYFYRVWRLKKAEFVRAKLVKRAIDGEDEEEELSWDVEDDNDNDNNDNVDLRKEDVKLNEVSNVSLKEENDNDNNNDVVPTRKEAVNLNEVTNVPVKEGNTSVESTEKEVDNVEVVVKKDEAKEGNSGVEESKDSDITVMSNQKLWTEDEEEEELGWDEIDDVGSGEDEKKGSSRVEPGKRLSVASVAAEDDEDLSWGIEDDDEPIKTST</sequence>
<feature type="compositionally biased region" description="Acidic residues" evidence="1">
    <location>
        <begin position="262"/>
        <end position="279"/>
    </location>
</feature>
<dbReference type="InterPro" id="IPR035925">
    <property type="entry name" value="BSD_dom_sf"/>
</dbReference>
<evidence type="ECO:0000259" key="2">
    <source>
        <dbReference type="PROSITE" id="PS50858"/>
    </source>
</evidence>
<dbReference type="EMBL" id="JBDFQZ010000009">
    <property type="protein sequence ID" value="KAK9691902.1"/>
    <property type="molecule type" value="Genomic_DNA"/>
</dbReference>
<feature type="compositionally biased region" description="Basic and acidic residues" evidence="1">
    <location>
        <begin position="399"/>
        <end position="412"/>
    </location>
</feature>
<feature type="region of interest" description="Disordered" evidence="1">
    <location>
        <begin position="262"/>
        <end position="281"/>
    </location>
</feature>
<dbReference type="Pfam" id="PF03909">
    <property type="entry name" value="BSD"/>
    <property type="match status" value="1"/>
</dbReference>
<feature type="region of interest" description="Disordered" evidence="1">
    <location>
        <begin position="353"/>
        <end position="442"/>
    </location>
</feature>
<dbReference type="PROSITE" id="PS50858">
    <property type="entry name" value="BSD"/>
    <property type="match status" value="1"/>
</dbReference>
<accession>A0AAW1IPA9</accession>
<protein>
    <recommendedName>
        <fullName evidence="2">BSD domain-containing protein</fullName>
    </recommendedName>
</protein>
<dbReference type="InterPro" id="IPR051494">
    <property type="entry name" value="BSD_domain-containing"/>
</dbReference>
<feature type="compositionally biased region" description="Low complexity" evidence="1">
    <location>
        <begin position="20"/>
        <end position="41"/>
    </location>
</feature>
<reference evidence="3" key="1">
    <citation type="submission" date="2024-03" db="EMBL/GenBank/DDBJ databases">
        <title>WGS assembly of Saponaria officinalis var. Norfolk2.</title>
        <authorList>
            <person name="Jenkins J."/>
            <person name="Shu S."/>
            <person name="Grimwood J."/>
            <person name="Barry K."/>
            <person name="Goodstein D."/>
            <person name="Schmutz J."/>
            <person name="Leebens-Mack J."/>
            <person name="Osbourn A."/>
        </authorList>
    </citation>
    <scope>NUCLEOTIDE SEQUENCE [LARGE SCALE GENOMIC DNA]</scope>
    <source>
        <strain evidence="3">JIC</strain>
    </source>
</reference>